<dbReference type="GO" id="GO:0008270">
    <property type="term" value="F:zinc ion binding"/>
    <property type="evidence" value="ECO:0007669"/>
    <property type="project" value="InterPro"/>
</dbReference>
<keyword evidence="3 9" id="KW-0031">Aminopeptidase</keyword>
<protein>
    <recommendedName>
        <fullName evidence="10">M18 family aminopeptidase</fullName>
        <ecNumber evidence="10">3.4.11.-</ecNumber>
    </recommendedName>
</protein>
<dbReference type="STRING" id="313628.LNTAR_06554"/>
<dbReference type="PANTHER" id="PTHR28570:SF3">
    <property type="entry name" value="ASPARTYL AMINOPEPTIDASE"/>
    <property type="match status" value="1"/>
</dbReference>
<dbReference type="GO" id="GO:0004177">
    <property type="term" value="F:aminopeptidase activity"/>
    <property type="evidence" value="ECO:0007669"/>
    <property type="project" value="UniProtKB-KW"/>
</dbReference>
<dbReference type="SUPFAM" id="SSF53187">
    <property type="entry name" value="Zn-dependent exopeptidases"/>
    <property type="match status" value="1"/>
</dbReference>
<evidence type="ECO:0000256" key="5">
    <source>
        <dbReference type="ARBA" id="ARBA00022723"/>
    </source>
</evidence>
<keyword evidence="7 9" id="KW-0862">Zinc</keyword>
<evidence type="ECO:0000256" key="6">
    <source>
        <dbReference type="ARBA" id="ARBA00022801"/>
    </source>
</evidence>
<comment type="caution">
    <text evidence="11">The sequence shown here is derived from an EMBL/GenBank/DDBJ whole genome shotgun (WGS) entry which is preliminary data.</text>
</comment>
<dbReference type="GO" id="GO:0005737">
    <property type="term" value="C:cytoplasm"/>
    <property type="evidence" value="ECO:0007669"/>
    <property type="project" value="UniProtKB-ARBA"/>
</dbReference>
<sequence length="423" mass="46893">MRDPQAESLLAYIDASPSPFHAVANTKEQLKAADFTELDESDEWKLEAGGAYYVERSGGSIIAFRLPEIHKEVKFHIVGAHTDSPCFKMKPNAATSVGNYHQWGAETYGGLLKNSWLDRDLHLSGRLTLIINGEMVTKLVSLDSYQFRIPQLAIHLDDNREALKLNAQQHLMPIFGLDKEQDLLQIILDEHKIKATSTEVAAFDLFLHDSQKSAFGGLNDEFIYAPRLDNLAMCHASLEALIKSKPHSAVSMAALFDHEEVGSVSDRGACSSFLPAILERISLSLKGEREAYLAALSRSYLLSADMAHAVHPNYAERHDKDHHPLINHGPVIKHNANQRYATNSETAAYFNLLCQESGIMVQEFVSRNDCPCGSTIGPSVASKLGIKTVDVGNPMLSMHSIREMAGSKDHAKMICVFEEFFCK</sequence>
<comment type="cofactor">
    <cofactor evidence="1 10">
        <name>Zn(2+)</name>
        <dbReference type="ChEBI" id="CHEBI:29105"/>
    </cofactor>
</comment>
<keyword evidence="4 9" id="KW-0645">Protease</keyword>
<dbReference type="InterPro" id="IPR001948">
    <property type="entry name" value="Peptidase_M18"/>
</dbReference>
<dbReference type="GO" id="GO:0008237">
    <property type="term" value="F:metallopeptidase activity"/>
    <property type="evidence" value="ECO:0007669"/>
    <property type="project" value="UniProtKB-KW"/>
</dbReference>
<evidence type="ECO:0000256" key="2">
    <source>
        <dbReference type="ARBA" id="ARBA00008290"/>
    </source>
</evidence>
<reference evidence="11 12" key="1">
    <citation type="journal article" date="2010" name="J. Bacteriol.">
        <title>Genome sequence of Lentisphaera araneosa HTCC2155T, the type species of the order Lentisphaerales in the phylum Lentisphaerae.</title>
        <authorList>
            <person name="Thrash J.C."/>
            <person name="Cho J.C."/>
            <person name="Vergin K.L."/>
            <person name="Morris R.M."/>
            <person name="Giovannoni S.J."/>
        </authorList>
    </citation>
    <scope>NUCLEOTIDE SEQUENCE [LARGE SCALE GENOMIC DNA]</scope>
    <source>
        <strain evidence="11 12">HTCC2155</strain>
    </source>
</reference>
<organism evidence="11 12">
    <name type="scientific">Lentisphaera araneosa HTCC2155</name>
    <dbReference type="NCBI Taxonomy" id="313628"/>
    <lineage>
        <taxon>Bacteria</taxon>
        <taxon>Pseudomonadati</taxon>
        <taxon>Lentisphaerota</taxon>
        <taxon>Lentisphaeria</taxon>
        <taxon>Lentisphaerales</taxon>
        <taxon>Lentisphaeraceae</taxon>
        <taxon>Lentisphaera</taxon>
    </lineage>
</organism>
<dbReference type="GO" id="GO:0006508">
    <property type="term" value="P:proteolysis"/>
    <property type="evidence" value="ECO:0007669"/>
    <property type="project" value="UniProtKB-KW"/>
</dbReference>
<dbReference type="PRINTS" id="PR00932">
    <property type="entry name" value="AMINO1PTASE"/>
</dbReference>
<dbReference type="RefSeq" id="WP_007279376.1">
    <property type="nucleotide sequence ID" value="NZ_ABCK01000013.1"/>
</dbReference>
<evidence type="ECO:0000256" key="10">
    <source>
        <dbReference type="RuleBase" id="RU004387"/>
    </source>
</evidence>
<keyword evidence="5 9" id="KW-0479">Metal-binding</keyword>
<evidence type="ECO:0000256" key="8">
    <source>
        <dbReference type="ARBA" id="ARBA00023049"/>
    </source>
</evidence>
<keyword evidence="12" id="KW-1185">Reference proteome</keyword>
<dbReference type="Proteomes" id="UP000004947">
    <property type="component" value="Unassembled WGS sequence"/>
</dbReference>
<dbReference type="EC" id="3.4.11.-" evidence="10"/>
<dbReference type="Pfam" id="PF02127">
    <property type="entry name" value="Peptidase_M18"/>
    <property type="match status" value="1"/>
</dbReference>
<keyword evidence="8 9" id="KW-0482">Metalloprotease</keyword>
<comment type="similarity">
    <text evidence="2 9">Belongs to the peptidase M18 family.</text>
</comment>
<dbReference type="AlphaFoldDB" id="A6DND7"/>
<dbReference type="OrthoDB" id="9764268at2"/>
<evidence type="ECO:0000313" key="12">
    <source>
        <dbReference type="Proteomes" id="UP000004947"/>
    </source>
</evidence>
<evidence type="ECO:0000313" key="11">
    <source>
        <dbReference type="EMBL" id="EDM26885.1"/>
    </source>
</evidence>
<evidence type="ECO:0000256" key="9">
    <source>
        <dbReference type="RuleBase" id="RU004386"/>
    </source>
</evidence>
<keyword evidence="6 9" id="KW-0378">Hydrolase</keyword>
<dbReference type="NCBIfam" id="NF002759">
    <property type="entry name" value="PRK02813.1"/>
    <property type="match status" value="1"/>
</dbReference>
<evidence type="ECO:0000256" key="1">
    <source>
        <dbReference type="ARBA" id="ARBA00001947"/>
    </source>
</evidence>
<dbReference type="InterPro" id="IPR023358">
    <property type="entry name" value="Peptidase_M18_dom2"/>
</dbReference>
<dbReference type="EMBL" id="ABCK01000013">
    <property type="protein sequence ID" value="EDM26885.1"/>
    <property type="molecule type" value="Genomic_DNA"/>
</dbReference>
<dbReference type="PANTHER" id="PTHR28570">
    <property type="entry name" value="ASPARTYL AMINOPEPTIDASE"/>
    <property type="match status" value="1"/>
</dbReference>
<accession>A6DND7</accession>
<name>A6DND7_9BACT</name>
<dbReference type="Gene3D" id="2.30.250.10">
    <property type="entry name" value="Aminopeptidase i, Domain 2"/>
    <property type="match status" value="1"/>
</dbReference>
<dbReference type="SUPFAM" id="SSF101821">
    <property type="entry name" value="Aminopeptidase/glucanase lid domain"/>
    <property type="match status" value="1"/>
</dbReference>
<evidence type="ECO:0000256" key="7">
    <source>
        <dbReference type="ARBA" id="ARBA00022833"/>
    </source>
</evidence>
<evidence type="ECO:0000256" key="4">
    <source>
        <dbReference type="ARBA" id="ARBA00022670"/>
    </source>
</evidence>
<evidence type="ECO:0000256" key="3">
    <source>
        <dbReference type="ARBA" id="ARBA00022438"/>
    </source>
</evidence>
<proteinExistence type="inferred from homology"/>
<dbReference type="eggNOG" id="COG1362">
    <property type="taxonomic scope" value="Bacteria"/>
</dbReference>
<gene>
    <name evidence="11" type="ORF">LNTAR_06554</name>
</gene>
<dbReference type="Gene3D" id="3.40.630.10">
    <property type="entry name" value="Zn peptidases"/>
    <property type="match status" value="1"/>
</dbReference>
<dbReference type="CDD" id="cd05658">
    <property type="entry name" value="M18_DAP"/>
    <property type="match status" value="1"/>
</dbReference>